<evidence type="ECO:0000313" key="1">
    <source>
        <dbReference type="EMBL" id="CAH2207485.1"/>
    </source>
</evidence>
<dbReference type="Proteomes" id="UP000838756">
    <property type="component" value="Unassembled WGS sequence"/>
</dbReference>
<gene>
    <name evidence="1" type="primary">jg23360</name>
    <name evidence="1" type="ORF">PAEG_LOCUS106</name>
</gene>
<proteinExistence type="predicted"/>
<organism evidence="1 2">
    <name type="scientific">Pararge aegeria aegeria</name>
    <dbReference type="NCBI Taxonomy" id="348720"/>
    <lineage>
        <taxon>Eukaryota</taxon>
        <taxon>Metazoa</taxon>
        <taxon>Ecdysozoa</taxon>
        <taxon>Arthropoda</taxon>
        <taxon>Hexapoda</taxon>
        <taxon>Insecta</taxon>
        <taxon>Pterygota</taxon>
        <taxon>Neoptera</taxon>
        <taxon>Endopterygota</taxon>
        <taxon>Lepidoptera</taxon>
        <taxon>Glossata</taxon>
        <taxon>Ditrysia</taxon>
        <taxon>Papilionoidea</taxon>
        <taxon>Nymphalidae</taxon>
        <taxon>Satyrinae</taxon>
        <taxon>Satyrini</taxon>
        <taxon>Parargina</taxon>
        <taxon>Pararge</taxon>
    </lineage>
</organism>
<sequence length="118" mass="13085">EPSASCSTYSSSTAVICTCARRAAGNTETRSRLVLIFSSRTDDRVGSGRVFGHNALHAIMAADAGQYLLHLVGERAVAMRGEPEQGFFHAERELLHVLVVQRPYLEQLRHLPQERDHV</sequence>
<dbReference type="EMBL" id="CAKXAJ010000351">
    <property type="protein sequence ID" value="CAH2207485.1"/>
    <property type="molecule type" value="Genomic_DNA"/>
</dbReference>
<keyword evidence="2" id="KW-1185">Reference proteome</keyword>
<reference evidence="1" key="1">
    <citation type="submission" date="2022-03" db="EMBL/GenBank/DDBJ databases">
        <authorList>
            <person name="Lindestad O."/>
        </authorList>
    </citation>
    <scope>NUCLEOTIDE SEQUENCE</scope>
</reference>
<accession>A0A8S4QH34</accession>
<comment type="caution">
    <text evidence="1">The sequence shown here is derived from an EMBL/GenBank/DDBJ whole genome shotgun (WGS) entry which is preliminary data.</text>
</comment>
<evidence type="ECO:0000313" key="2">
    <source>
        <dbReference type="Proteomes" id="UP000838756"/>
    </source>
</evidence>
<dbReference type="AlphaFoldDB" id="A0A8S4QH34"/>
<feature type="non-terminal residue" evidence="1">
    <location>
        <position position="1"/>
    </location>
</feature>
<protein>
    <submittedName>
        <fullName evidence="1">Jg23360 protein</fullName>
    </submittedName>
</protein>
<name>A0A8S4QH34_9NEOP</name>